<reference evidence="1" key="1">
    <citation type="submission" date="2020-04" db="EMBL/GenBank/DDBJ databases">
        <authorList>
            <person name="Chiriac C."/>
            <person name="Salcher M."/>
            <person name="Ghai R."/>
            <person name="Kavagutti S V."/>
        </authorList>
    </citation>
    <scope>NUCLEOTIDE SEQUENCE</scope>
</reference>
<sequence length="100" mass="11026">MTRNVNKDLGADDSILQLVERIQAFNYNDADNRDLSSLARAIKVLAQDLVERHASARALEAELVRKTAIADVAGELAEVYRTIAPSKPAKRGFFTWGSNP</sequence>
<accession>A0A6J5KVM8</accession>
<protein>
    <submittedName>
        <fullName evidence="1">Uncharacterized protein</fullName>
    </submittedName>
</protein>
<dbReference type="EMBL" id="LR796185">
    <property type="protein sequence ID" value="CAB4125037.1"/>
    <property type="molecule type" value="Genomic_DNA"/>
</dbReference>
<organism evidence="1">
    <name type="scientific">uncultured Caudovirales phage</name>
    <dbReference type="NCBI Taxonomy" id="2100421"/>
    <lineage>
        <taxon>Viruses</taxon>
        <taxon>Duplodnaviria</taxon>
        <taxon>Heunggongvirae</taxon>
        <taxon>Uroviricota</taxon>
        <taxon>Caudoviricetes</taxon>
        <taxon>Peduoviridae</taxon>
        <taxon>Maltschvirus</taxon>
        <taxon>Maltschvirus maltsch</taxon>
    </lineage>
</organism>
<gene>
    <name evidence="1" type="ORF">UFOVP55_50</name>
</gene>
<proteinExistence type="predicted"/>
<name>A0A6J5KVM8_9CAUD</name>
<evidence type="ECO:0000313" key="1">
    <source>
        <dbReference type="EMBL" id="CAB4125037.1"/>
    </source>
</evidence>